<sequence>MANSFVASLFGRSPVRPLQKHFREAAACARELVPFMEAVLRSDWDAATASRDQIVAKEQSADDMKKSVRLNLPDNLWMPVARADLLDLLMVQDRVANTAKDVSGIVIGRHMAFPTEIGEPLMKLVRRCIDAVDQAERSVSELDELFETGFRGAAVEVVEEMIGQLDAIEDDTDQLQAEVRAALFVREKDLPPVDVVFMYQAIEWIGEVGDYAQRVGSRLQRLLAR</sequence>
<organism evidence="2 3">
    <name type="scientific">Lysobacter spongiicola DSM 21749</name>
    <dbReference type="NCBI Taxonomy" id="1122188"/>
    <lineage>
        <taxon>Bacteria</taxon>
        <taxon>Pseudomonadati</taxon>
        <taxon>Pseudomonadota</taxon>
        <taxon>Gammaproteobacteria</taxon>
        <taxon>Lysobacterales</taxon>
        <taxon>Lysobacteraceae</taxon>
        <taxon>Novilysobacter</taxon>
    </lineage>
</organism>
<dbReference type="Proteomes" id="UP000190061">
    <property type="component" value="Unassembled WGS sequence"/>
</dbReference>
<name>A0A1T4R7I7_9GAMM</name>
<dbReference type="PANTHER" id="PTHR36536:SF3">
    <property type="entry name" value="UPF0111 PROTEIN HI_1603"/>
    <property type="match status" value="1"/>
</dbReference>
<evidence type="ECO:0000313" key="3">
    <source>
        <dbReference type="Proteomes" id="UP000190061"/>
    </source>
</evidence>
<dbReference type="NCBIfam" id="TIGR00153">
    <property type="entry name" value="TIGR00153 family protein"/>
    <property type="match status" value="1"/>
</dbReference>
<dbReference type="SUPFAM" id="SSF109755">
    <property type="entry name" value="PhoU-like"/>
    <property type="match status" value="1"/>
</dbReference>
<comment type="similarity">
    <text evidence="1">Belongs to the UPF0111 family.</text>
</comment>
<dbReference type="EMBL" id="FUXP01000007">
    <property type="protein sequence ID" value="SKA12040.1"/>
    <property type="molecule type" value="Genomic_DNA"/>
</dbReference>
<dbReference type="Gene3D" id="1.20.58.220">
    <property type="entry name" value="Phosphate transport system protein phou homolog 2, domain 2"/>
    <property type="match status" value="1"/>
</dbReference>
<dbReference type="InterPro" id="IPR018445">
    <property type="entry name" value="Put_Phosphate_transp_reg"/>
</dbReference>
<dbReference type="InterPro" id="IPR002727">
    <property type="entry name" value="DUF47"/>
</dbReference>
<evidence type="ECO:0000313" key="2">
    <source>
        <dbReference type="EMBL" id="SKA12040.1"/>
    </source>
</evidence>
<dbReference type="RefSeq" id="WP_078758591.1">
    <property type="nucleotide sequence ID" value="NZ_FUXP01000007.1"/>
</dbReference>
<evidence type="ECO:0000256" key="1">
    <source>
        <dbReference type="ARBA" id="ARBA00008591"/>
    </source>
</evidence>
<dbReference type="PANTHER" id="PTHR36536">
    <property type="entry name" value="UPF0111 PROTEIN HI_1603"/>
    <property type="match status" value="1"/>
</dbReference>
<reference evidence="2 3" key="1">
    <citation type="submission" date="2017-02" db="EMBL/GenBank/DDBJ databases">
        <authorList>
            <person name="Peterson S.W."/>
        </authorList>
    </citation>
    <scope>NUCLEOTIDE SEQUENCE [LARGE SCALE GENOMIC DNA]</scope>
    <source>
        <strain evidence="2 3">DSM 21749</strain>
    </source>
</reference>
<proteinExistence type="inferred from homology"/>
<dbReference type="STRING" id="1122188.SAMN02745674_02024"/>
<dbReference type="Pfam" id="PF01865">
    <property type="entry name" value="PhoU_div"/>
    <property type="match status" value="1"/>
</dbReference>
<dbReference type="OrthoDB" id="9780540at2"/>
<accession>A0A1T4R7I7</accession>
<dbReference type="InterPro" id="IPR038078">
    <property type="entry name" value="PhoU-like_sf"/>
</dbReference>
<gene>
    <name evidence="2" type="ORF">SAMN02745674_02024</name>
</gene>
<evidence type="ECO:0008006" key="4">
    <source>
        <dbReference type="Google" id="ProtNLM"/>
    </source>
</evidence>
<dbReference type="AlphaFoldDB" id="A0A1T4R7I7"/>
<protein>
    <recommendedName>
        <fullName evidence="4">TIGR00153 family protein</fullName>
    </recommendedName>
</protein>
<keyword evidence="3" id="KW-1185">Reference proteome</keyword>